<reference evidence="1" key="1">
    <citation type="submission" date="2016-10" db="EMBL/GenBank/DDBJ databases">
        <title>Sequence of Gallionella enrichment culture.</title>
        <authorList>
            <person name="Poehlein A."/>
            <person name="Muehling M."/>
            <person name="Daniel R."/>
        </authorList>
    </citation>
    <scope>NUCLEOTIDE SEQUENCE</scope>
</reference>
<organism evidence="1">
    <name type="scientific">mine drainage metagenome</name>
    <dbReference type="NCBI Taxonomy" id="410659"/>
    <lineage>
        <taxon>unclassified sequences</taxon>
        <taxon>metagenomes</taxon>
        <taxon>ecological metagenomes</taxon>
    </lineage>
</organism>
<sequence length="81" mass="9256">MSTHEKTLAKMRNNPRDWRIDDLKAVAGKFGIAWRNDGGSHYVFSFPGLDEDVCVPAHRPIKPIYVRQFVALVERAKESQS</sequence>
<protein>
    <recommendedName>
        <fullName evidence="2">YcfA-like protein</fullName>
    </recommendedName>
</protein>
<name>A0A1J5QRQ5_9ZZZZ</name>
<dbReference type="AlphaFoldDB" id="A0A1J5QRQ5"/>
<gene>
    <name evidence="1" type="ORF">GALL_356370</name>
</gene>
<comment type="caution">
    <text evidence="1">The sequence shown here is derived from an EMBL/GenBank/DDBJ whole genome shotgun (WGS) entry which is preliminary data.</text>
</comment>
<proteinExistence type="predicted"/>
<accession>A0A1J5QRQ5</accession>
<evidence type="ECO:0000313" key="1">
    <source>
        <dbReference type="EMBL" id="OIQ82567.1"/>
    </source>
</evidence>
<dbReference type="EMBL" id="MLJW01000790">
    <property type="protein sequence ID" value="OIQ82567.1"/>
    <property type="molecule type" value="Genomic_DNA"/>
</dbReference>
<evidence type="ECO:0008006" key="2">
    <source>
        <dbReference type="Google" id="ProtNLM"/>
    </source>
</evidence>